<dbReference type="PROSITE" id="PS00061">
    <property type="entry name" value="ADH_SHORT"/>
    <property type="match status" value="1"/>
</dbReference>
<dbReference type="Proteomes" id="UP000595823">
    <property type="component" value="Chromosome"/>
</dbReference>
<dbReference type="SUPFAM" id="SSF51735">
    <property type="entry name" value="NAD(P)-binding Rossmann-fold domains"/>
    <property type="match status" value="1"/>
</dbReference>
<evidence type="ECO:0000256" key="2">
    <source>
        <dbReference type="ARBA" id="ARBA00023002"/>
    </source>
</evidence>
<dbReference type="GO" id="GO:0016616">
    <property type="term" value="F:oxidoreductase activity, acting on the CH-OH group of donors, NAD or NADP as acceptor"/>
    <property type="evidence" value="ECO:0007669"/>
    <property type="project" value="TreeGrafter"/>
</dbReference>
<gene>
    <name evidence="3" type="ORF">HUG15_20780</name>
</gene>
<protein>
    <submittedName>
        <fullName evidence="3">SDR family oxidoreductase</fullName>
    </submittedName>
</protein>
<name>A0A7T6Z7G1_9BACI</name>
<comment type="similarity">
    <text evidence="1">Belongs to the short-chain dehydrogenases/reductases (SDR) family.</text>
</comment>
<dbReference type="PRINTS" id="PR00080">
    <property type="entry name" value="SDRFAMILY"/>
</dbReference>
<dbReference type="InterPro" id="IPR036291">
    <property type="entry name" value="NAD(P)-bd_dom_sf"/>
</dbReference>
<sequence>MGKKLQGKIAFVTGGARGIGAATCWRFADEGVDGIVIADKLEDELHETREKIEQRYNIKVVPIKMDVSHEMDWIDALYIIREQFGKLDILVNNAGISHRARFVDCTVEAWNKVIAINQTGTFLGMKHSVPLMKKSKKSSLINISSIAGLTGYYSSPYTASKWAVRGMTKAAAMEFGDWGIRVNSIHPGFIWTPLTKQDREMVEKFNKINALNREGEPDEVTKPIVFLASDDSSYITGSELVIDGGHSAGGGVRMIGKDLGIYKND</sequence>
<dbReference type="PRINTS" id="PR00081">
    <property type="entry name" value="GDHRDH"/>
</dbReference>
<dbReference type="PANTHER" id="PTHR42760:SF133">
    <property type="entry name" value="3-OXOACYL-[ACYL-CARRIER-PROTEIN] REDUCTASE"/>
    <property type="match status" value="1"/>
</dbReference>
<evidence type="ECO:0000313" key="3">
    <source>
        <dbReference type="EMBL" id="QQK77771.1"/>
    </source>
</evidence>
<reference evidence="3 4" key="1">
    <citation type="submission" date="2020-06" db="EMBL/GenBank/DDBJ databases">
        <title>Genomic analysis of Salicibibacter sp. NKC5-3.</title>
        <authorList>
            <person name="Oh Y.J."/>
        </authorList>
    </citation>
    <scope>NUCLEOTIDE SEQUENCE [LARGE SCALE GENOMIC DNA]</scope>
    <source>
        <strain evidence="3 4">NKC5-3</strain>
    </source>
</reference>
<dbReference type="PANTHER" id="PTHR42760">
    <property type="entry name" value="SHORT-CHAIN DEHYDROGENASES/REDUCTASES FAMILY MEMBER"/>
    <property type="match status" value="1"/>
</dbReference>
<dbReference type="FunFam" id="3.40.50.720:FF:000084">
    <property type="entry name" value="Short-chain dehydrogenase reductase"/>
    <property type="match status" value="1"/>
</dbReference>
<evidence type="ECO:0000256" key="1">
    <source>
        <dbReference type="ARBA" id="ARBA00006484"/>
    </source>
</evidence>
<dbReference type="InterPro" id="IPR020904">
    <property type="entry name" value="Sc_DH/Rdtase_CS"/>
</dbReference>
<dbReference type="InterPro" id="IPR002347">
    <property type="entry name" value="SDR_fam"/>
</dbReference>
<keyword evidence="4" id="KW-1185">Reference proteome</keyword>
<dbReference type="GO" id="GO:0008206">
    <property type="term" value="P:bile acid metabolic process"/>
    <property type="evidence" value="ECO:0007669"/>
    <property type="project" value="UniProtKB-ARBA"/>
</dbReference>
<dbReference type="Gene3D" id="3.40.50.720">
    <property type="entry name" value="NAD(P)-binding Rossmann-like Domain"/>
    <property type="match status" value="1"/>
</dbReference>
<dbReference type="EMBL" id="CP054705">
    <property type="protein sequence ID" value="QQK77771.1"/>
    <property type="molecule type" value="Genomic_DNA"/>
</dbReference>
<dbReference type="KEGG" id="scia:HUG15_20780"/>
<dbReference type="AlphaFoldDB" id="A0A7T6Z7G1"/>
<evidence type="ECO:0000313" key="4">
    <source>
        <dbReference type="Proteomes" id="UP000595823"/>
    </source>
</evidence>
<proteinExistence type="inferred from homology"/>
<accession>A0A7T6Z7G1</accession>
<organism evidence="3 4">
    <name type="scientific">Salicibibacter cibarius</name>
    <dbReference type="NCBI Taxonomy" id="2743000"/>
    <lineage>
        <taxon>Bacteria</taxon>
        <taxon>Bacillati</taxon>
        <taxon>Bacillota</taxon>
        <taxon>Bacilli</taxon>
        <taxon>Bacillales</taxon>
        <taxon>Bacillaceae</taxon>
        <taxon>Salicibibacter</taxon>
    </lineage>
</organism>
<keyword evidence="2" id="KW-0560">Oxidoreductase</keyword>
<dbReference type="Pfam" id="PF13561">
    <property type="entry name" value="adh_short_C2"/>
    <property type="match status" value="1"/>
</dbReference>
<dbReference type="RefSeq" id="WP_200125429.1">
    <property type="nucleotide sequence ID" value="NZ_CP054705.1"/>
</dbReference>